<protein>
    <submittedName>
        <fullName evidence="2">Uncharacterized protein</fullName>
    </submittedName>
</protein>
<dbReference type="AlphaFoldDB" id="A0A7J8HRF4"/>
<dbReference type="Proteomes" id="UP000593571">
    <property type="component" value="Unassembled WGS sequence"/>
</dbReference>
<comment type="caution">
    <text evidence="2">The sequence shown here is derived from an EMBL/GenBank/DDBJ whole genome shotgun (WGS) entry which is preliminary data.</text>
</comment>
<keyword evidence="3" id="KW-1185">Reference proteome</keyword>
<evidence type="ECO:0000313" key="3">
    <source>
        <dbReference type="Proteomes" id="UP000593571"/>
    </source>
</evidence>
<keyword evidence="1" id="KW-0812">Transmembrane</keyword>
<accession>A0A7J8HRF4</accession>
<gene>
    <name evidence="2" type="ORF">HJG63_011014</name>
</gene>
<sequence>MCGIRWCLATWRKQVLVCESWAAGSEVTRDNGYGNTFNNPKESFLLLLPLFFPVQPMEPNKEGSASEEGLWAHHTLRPLLRASLLQVSLFRIIFPTIAALLVRILTLLRLGCVTSDKFLNLSGLVFFLYKMELMTSNTCFQGLCGLKK</sequence>
<organism evidence="2 3">
    <name type="scientific">Rousettus aegyptiacus</name>
    <name type="common">Egyptian fruit bat</name>
    <name type="synonym">Pteropus aegyptiacus</name>
    <dbReference type="NCBI Taxonomy" id="9407"/>
    <lineage>
        <taxon>Eukaryota</taxon>
        <taxon>Metazoa</taxon>
        <taxon>Chordata</taxon>
        <taxon>Craniata</taxon>
        <taxon>Vertebrata</taxon>
        <taxon>Euteleostomi</taxon>
        <taxon>Mammalia</taxon>
        <taxon>Eutheria</taxon>
        <taxon>Laurasiatheria</taxon>
        <taxon>Chiroptera</taxon>
        <taxon>Yinpterochiroptera</taxon>
        <taxon>Pteropodoidea</taxon>
        <taxon>Pteropodidae</taxon>
        <taxon>Rousettinae</taxon>
        <taxon>Rousettus</taxon>
    </lineage>
</organism>
<dbReference type="EMBL" id="JACASE010000004">
    <property type="protein sequence ID" value="KAF6474883.1"/>
    <property type="molecule type" value="Genomic_DNA"/>
</dbReference>
<reference evidence="2 3" key="1">
    <citation type="journal article" date="2020" name="Nature">
        <title>Six reference-quality genomes reveal evolution of bat adaptations.</title>
        <authorList>
            <person name="Jebb D."/>
            <person name="Huang Z."/>
            <person name="Pippel M."/>
            <person name="Hughes G.M."/>
            <person name="Lavrichenko K."/>
            <person name="Devanna P."/>
            <person name="Winkler S."/>
            <person name="Jermiin L.S."/>
            <person name="Skirmuntt E.C."/>
            <person name="Katzourakis A."/>
            <person name="Burkitt-Gray L."/>
            <person name="Ray D.A."/>
            <person name="Sullivan K.A.M."/>
            <person name="Roscito J.G."/>
            <person name="Kirilenko B.M."/>
            <person name="Davalos L.M."/>
            <person name="Corthals A.P."/>
            <person name="Power M.L."/>
            <person name="Jones G."/>
            <person name="Ransome R.D."/>
            <person name="Dechmann D.K.N."/>
            <person name="Locatelli A.G."/>
            <person name="Puechmaille S.J."/>
            <person name="Fedrigo O."/>
            <person name="Jarvis E.D."/>
            <person name="Hiller M."/>
            <person name="Vernes S.C."/>
            <person name="Myers E.W."/>
            <person name="Teeling E.C."/>
        </authorList>
    </citation>
    <scope>NUCLEOTIDE SEQUENCE [LARGE SCALE GENOMIC DNA]</scope>
    <source>
        <strain evidence="2">MRouAeg1</strain>
        <tissue evidence="2">Muscle</tissue>
    </source>
</reference>
<feature type="transmembrane region" description="Helical" evidence="1">
    <location>
        <begin position="88"/>
        <end position="108"/>
    </location>
</feature>
<keyword evidence="1" id="KW-0472">Membrane</keyword>
<evidence type="ECO:0000313" key="2">
    <source>
        <dbReference type="EMBL" id="KAF6474883.1"/>
    </source>
</evidence>
<keyword evidence="1" id="KW-1133">Transmembrane helix</keyword>
<evidence type="ECO:0000256" key="1">
    <source>
        <dbReference type="SAM" id="Phobius"/>
    </source>
</evidence>
<name>A0A7J8HRF4_ROUAE</name>
<proteinExistence type="predicted"/>